<accession>A0ACD5TAR7</accession>
<sequence>MLLFLGAAHAVDPSPSSHSIIFRYSPTLTHMSRRCCSSPVPAALDDEDLLIEILMRIPPMPSSLPRASLVASIGAASSPTPDSSAASATTTQSSRSSVSLAKHTANIPSSLHCWIRPTASPLRASCSRPNLRIRFTLGSVFLGCRDGVALFLDRPRREVILWDPLFGHQCRVAFPAGCQYGHTQSAGVLRAAGDNGGDCSLSLFKLVLVWHGPRFRKAFACLYESESGVWGDIISAATTDVIYNDRPSVLVGNALFWLLVGGGILEFDFERLALVVIEKPADPHVTDFDTEWPFQILRGGDNSLGLAMLSDSKKKIRLWARKSNSDGVAAWVQQNTVRLD</sequence>
<reference evidence="1" key="1">
    <citation type="submission" date="2021-05" db="EMBL/GenBank/DDBJ databases">
        <authorList>
            <person name="Scholz U."/>
            <person name="Mascher M."/>
            <person name="Fiebig A."/>
        </authorList>
    </citation>
    <scope>NUCLEOTIDE SEQUENCE [LARGE SCALE GENOMIC DNA]</scope>
</reference>
<proteinExistence type="predicted"/>
<organism evidence="1 2">
    <name type="scientific">Avena sativa</name>
    <name type="common">Oat</name>
    <dbReference type="NCBI Taxonomy" id="4498"/>
    <lineage>
        <taxon>Eukaryota</taxon>
        <taxon>Viridiplantae</taxon>
        <taxon>Streptophyta</taxon>
        <taxon>Embryophyta</taxon>
        <taxon>Tracheophyta</taxon>
        <taxon>Spermatophyta</taxon>
        <taxon>Magnoliopsida</taxon>
        <taxon>Liliopsida</taxon>
        <taxon>Poales</taxon>
        <taxon>Poaceae</taxon>
        <taxon>BOP clade</taxon>
        <taxon>Pooideae</taxon>
        <taxon>Poodae</taxon>
        <taxon>Poeae</taxon>
        <taxon>Poeae Chloroplast Group 1 (Aveneae type)</taxon>
        <taxon>Aveninae</taxon>
        <taxon>Avena</taxon>
    </lineage>
</organism>
<evidence type="ECO:0000313" key="2">
    <source>
        <dbReference type="Proteomes" id="UP001732700"/>
    </source>
</evidence>
<dbReference type="Proteomes" id="UP001732700">
    <property type="component" value="Chromosome 1A"/>
</dbReference>
<name>A0ACD5TAR7_AVESA</name>
<protein>
    <submittedName>
        <fullName evidence="1">Uncharacterized protein</fullName>
    </submittedName>
</protein>
<keyword evidence="2" id="KW-1185">Reference proteome</keyword>
<evidence type="ECO:0000313" key="1">
    <source>
        <dbReference type="EnsemblPlants" id="AVESA.00010b.r2.1AG0021520.1.CDS.1"/>
    </source>
</evidence>
<reference evidence="1" key="2">
    <citation type="submission" date="2025-09" db="UniProtKB">
        <authorList>
            <consortium name="EnsemblPlants"/>
        </authorList>
    </citation>
    <scope>IDENTIFICATION</scope>
</reference>
<dbReference type="EnsemblPlants" id="AVESA.00010b.r2.1AG0021520.1">
    <property type="protein sequence ID" value="AVESA.00010b.r2.1AG0021520.1.CDS.1"/>
    <property type="gene ID" value="AVESA.00010b.r2.1AG0021520"/>
</dbReference>